<dbReference type="PANTHER" id="PTHR48081:SF8">
    <property type="entry name" value="ALPHA_BETA HYDROLASE FOLD-3 DOMAIN-CONTAINING PROTEIN-RELATED"/>
    <property type="match status" value="1"/>
</dbReference>
<gene>
    <name evidence="3" type="ORF">PG993_007333</name>
</gene>
<organism evidence="3 4">
    <name type="scientific">Apiospora rasikravindrae</name>
    <dbReference type="NCBI Taxonomy" id="990691"/>
    <lineage>
        <taxon>Eukaryota</taxon>
        <taxon>Fungi</taxon>
        <taxon>Dikarya</taxon>
        <taxon>Ascomycota</taxon>
        <taxon>Pezizomycotina</taxon>
        <taxon>Sordariomycetes</taxon>
        <taxon>Xylariomycetidae</taxon>
        <taxon>Amphisphaeriales</taxon>
        <taxon>Apiosporaceae</taxon>
        <taxon>Apiospora</taxon>
    </lineage>
</organism>
<dbReference type="Proteomes" id="UP001444661">
    <property type="component" value="Unassembled WGS sequence"/>
</dbReference>
<reference evidence="3 4" key="1">
    <citation type="submission" date="2023-01" db="EMBL/GenBank/DDBJ databases">
        <title>Analysis of 21 Apiospora genomes using comparative genomics revels a genus with tremendous synthesis potential of carbohydrate active enzymes and secondary metabolites.</title>
        <authorList>
            <person name="Sorensen T."/>
        </authorList>
    </citation>
    <scope>NUCLEOTIDE SEQUENCE [LARGE SCALE GENOMIC DNA]</scope>
    <source>
        <strain evidence="3 4">CBS 33761</strain>
    </source>
</reference>
<name>A0ABR1SX77_9PEZI</name>
<accession>A0ABR1SX77</accession>
<evidence type="ECO:0000313" key="3">
    <source>
        <dbReference type="EMBL" id="KAK8038922.1"/>
    </source>
</evidence>
<dbReference type="EMBL" id="JAQQWK010000006">
    <property type="protein sequence ID" value="KAK8038922.1"/>
    <property type="molecule type" value="Genomic_DNA"/>
</dbReference>
<evidence type="ECO:0000259" key="2">
    <source>
        <dbReference type="Pfam" id="PF07859"/>
    </source>
</evidence>
<keyword evidence="1 3" id="KW-0378">Hydrolase</keyword>
<protein>
    <submittedName>
        <fullName evidence="3">AB hydrolase superfamily protein</fullName>
    </submittedName>
</protein>
<comment type="caution">
    <text evidence="3">The sequence shown here is derived from an EMBL/GenBank/DDBJ whole genome shotgun (WGS) entry which is preliminary data.</text>
</comment>
<evidence type="ECO:0000313" key="4">
    <source>
        <dbReference type="Proteomes" id="UP001444661"/>
    </source>
</evidence>
<dbReference type="PANTHER" id="PTHR48081">
    <property type="entry name" value="AB HYDROLASE SUPERFAMILY PROTEIN C4A8.06C"/>
    <property type="match status" value="1"/>
</dbReference>
<dbReference type="Pfam" id="PF07859">
    <property type="entry name" value="Abhydrolase_3"/>
    <property type="match status" value="1"/>
</dbReference>
<proteinExistence type="predicted"/>
<dbReference type="InterPro" id="IPR050300">
    <property type="entry name" value="GDXG_lipolytic_enzyme"/>
</dbReference>
<dbReference type="InterPro" id="IPR029058">
    <property type="entry name" value="AB_hydrolase_fold"/>
</dbReference>
<sequence length="317" mass="34820">MASQPYLDPLNQAFADMTAAGPGLDELPVEELRESLEKLNEHEKLPGVDRNMVKTPVAGGIDTWIYTPTGAKGPLPYVFYVHGGGWMVGNINFYDSIATDLVLRTGYAVVFPEYALSPEVKWPTQQEQCFKVLEWMVQCGSSHDLIPDKFALVGDSAGGHLIFNINVMAQQKGLNIPYNILLCPAASMDYRSQPTPSRYEFWNGPFLTEALMERFVNIYAPDGTVDRTSELASPSTALSDAVAAQFAPTLIVTSSADVLRDEAETLGERLQRAGRDVAVFRAHGQVHDPAAIDMIRNGPTPKMIMTLITAALKERLD</sequence>
<dbReference type="Gene3D" id="3.40.50.1820">
    <property type="entry name" value="alpha/beta hydrolase"/>
    <property type="match status" value="1"/>
</dbReference>
<keyword evidence="4" id="KW-1185">Reference proteome</keyword>
<dbReference type="GO" id="GO:0016787">
    <property type="term" value="F:hydrolase activity"/>
    <property type="evidence" value="ECO:0007669"/>
    <property type="project" value="UniProtKB-KW"/>
</dbReference>
<dbReference type="SUPFAM" id="SSF53474">
    <property type="entry name" value="alpha/beta-Hydrolases"/>
    <property type="match status" value="1"/>
</dbReference>
<feature type="domain" description="Alpha/beta hydrolase fold-3" evidence="2">
    <location>
        <begin position="78"/>
        <end position="288"/>
    </location>
</feature>
<evidence type="ECO:0000256" key="1">
    <source>
        <dbReference type="ARBA" id="ARBA00022801"/>
    </source>
</evidence>
<dbReference type="InterPro" id="IPR013094">
    <property type="entry name" value="AB_hydrolase_3"/>
</dbReference>